<dbReference type="AlphaFoldDB" id="A0A1W5CV25"/>
<dbReference type="InterPro" id="IPR050087">
    <property type="entry name" value="AON_synthase_class-II"/>
</dbReference>
<dbReference type="GO" id="GO:0008483">
    <property type="term" value="F:transaminase activity"/>
    <property type="evidence" value="ECO:0007669"/>
    <property type="project" value="UniProtKB-KW"/>
</dbReference>
<organism evidence="7 8">
    <name type="scientific">Lasallia pustulata</name>
    <dbReference type="NCBI Taxonomy" id="136370"/>
    <lineage>
        <taxon>Eukaryota</taxon>
        <taxon>Fungi</taxon>
        <taxon>Dikarya</taxon>
        <taxon>Ascomycota</taxon>
        <taxon>Pezizomycotina</taxon>
        <taxon>Lecanoromycetes</taxon>
        <taxon>OSLEUM clade</taxon>
        <taxon>Umbilicariomycetidae</taxon>
        <taxon>Umbilicariales</taxon>
        <taxon>Umbilicariaceae</taxon>
        <taxon>Lasallia</taxon>
    </lineage>
</organism>
<dbReference type="InterPro" id="IPR015421">
    <property type="entry name" value="PyrdxlP-dep_Trfase_major"/>
</dbReference>
<dbReference type="InterPro" id="IPR015424">
    <property type="entry name" value="PyrdxlP-dep_Trfase"/>
</dbReference>
<feature type="compositionally biased region" description="Polar residues" evidence="5">
    <location>
        <begin position="561"/>
        <end position="587"/>
    </location>
</feature>
<proteinExistence type="inferred from homology"/>
<feature type="region of interest" description="Disordered" evidence="5">
    <location>
        <begin position="40"/>
        <end position="70"/>
    </location>
</feature>
<evidence type="ECO:0000256" key="2">
    <source>
        <dbReference type="ARBA" id="ARBA00010008"/>
    </source>
</evidence>
<protein>
    <submittedName>
        <fullName evidence="7">Class ii aminotransferase 8-amino-7-oxononanoate synthase</fullName>
    </submittedName>
</protein>
<keyword evidence="8" id="KW-1185">Reference proteome</keyword>
<evidence type="ECO:0000313" key="7">
    <source>
        <dbReference type="EMBL" id="SLM34585.1"/>
    </source>
</evidence>
<evidence type="ECO:0000259" key="6">
    <source>
        <dbReference type="Pfam" id="PF00155"/>
    </source>
</evidence>
<evidence type="ECO:0000256" key="1">
    <source>
        <dbReference type="ARBA" id="ARBA00001933"/>
    </source>
</evidence>
<keyword evidence="3 7" id="KW-0808">Transferase</keyword>
<evidence type="ECO:0000256" key="3">
    <source>
        <dbReference type="ARBA" id="ARBA00022679"/>
    </source>
</evidence>
<dbReference type="InterPro" id="IPR004839">
    <property type="entry name" value="Aminotransferase_I/II_large"/>
</dbReference>
<dbReference type="SUPFAM" id="SSF53383">
    <property type="entry name" value="PLP-dependent transferases"/>
    <property type="match status" value="1"/>
</dbReference>
<comment type="cofactor">
    <cofactor evidence="1">
        <name>pyridoxal 5'-phosphate</name>
        <dbReference type="ChEBI" id="CHEBI:597326"/>
    </cofactor>
</comment>
<dbReference type="GO" id="GO:0030170">
    <property type="term" value="F:pyridoxal phosphate binding"/>
    <property type="evidence" value="ECO:0007669"/>
    <property type="project" value="InterPro"/>
</dbReference>
<dbReference type="EMBL" id="FWEW01000347">
    <property type="protein sequence ID" value="SLM34585.1"/>
    <property type="molecule type" value="Genomic_DNA"/>
</dbReference>
<dbReference type="PANTHER" id="PTHR13693:SF77">
    <property type="entry name" value="8-AMINO-7-OXONONANOATE SYNTHASE"/>
    <property type="match status" value="1"/>
</dbReference>
<reference evidence="8" key="1">
    <citation type="submission" date="2017-03" db="EMBL/GenBank/DDBJ databases">
        <authorList>
            <person name="Sharma R."/>
            <person name="Thines M."/>
        </authorList>
    </citation>
    <scope>NUCLEOTIDE SEQUENCE [LARGE SCALE GENOMIC DNA]</scope>
</reference>
<feature type="compositionally biased region" description="Polar residues" evidence="5">
    <location>
        <begin position="40"/>
        <end position="58"/>
    </location>
</feature>
<dbReference type="Proteomes" id="UP000192927">
    <property type="component" value="Unassembled WGS sequence"/>
</dbReference>
<sequence>MAPRRRRGLNPPADHPVLVNLRNKLAIRWYLDSQAPSSFVHSARPATTASKSSPSVMETQKLRRPGPKDTSAFYRSLEARLDRQRVERRTHPHSKPREKVDFSSTDFLSLSSSGLVRMAFFDELARHPGFHLRNGGAPMLHGNSSYVETLEQELADFHRAEKGLMFSSGYDAAGAVYKVIPQEGDAIVFDENVHASIHDAMRSSPASIRQSFSHNNLGSFSEVLTSVKESDEDFEDGLRTVLISIESVYSMDGDVAPIKEMVCIAKEIFPLGNYQFVIDEAHSTGLIGHKGDGLVCALGLEKEIAIRLHSFGTALGAQGAVALCNDTTRLLLANYTRSLIYNTTPSLSTLATIRGGYNLMKSGLTQERQNRLQHLVRHFYKSLHSNPVWAAARTANIISIPMADKYETEQFLTHVVPICTREKENHLLAAHLQSANYCAWPIDHPAVPKGQGRVRLVFHAANTEAEVDLLVSLVGEFAQAVLDERAARAKIQGHHMALHLEAAKQMASFGRADWDALLQLQGSMMTEETEINPEDCSPDHITTPERILPEKVSTLAGYPSLRSTSPAETTPALSTGLTERSTSTMGESLSAEDALPETEGKLRKASFALEAWKLQQSRQDVAKKVSADPQVAEILAEMAATVSIGC</sequence>
<dbReference type="InterPro" id="IPR015422">
    <property type="entry name" value="PyrdxlP-dep_Trfase_small"/>
</dbReference>
<feature type="region of interest" description="Disordered" evidence="5">
    <location>
        <begin position="558"/>
        <end position="597"/>
    </location>
</feature>
<evidence type="ECO:0000256" key="4">
    <source>
        <dbReference type="ARBA" id="ARBA00022898"/>
    </source>
</evidence>
<dbReference type="Gene3D" id="3.40.640.10">
    <property type="entry name" value="Type I PLP-dependent aspartate aminotransferase-like (Major domain)"/>
    <property type="match status" value="1"/>
</dbReference>
<evidence type="ECO:0000256" key="5">
    <source>
        <dbReference type="SAM" id="MobiDB-lite"/>
    </source>
</evidence>
<dbReference type="Gene3D" id="3.90.1150.10">
    <property type="entry name" value="Aspartate Aminotransferase, domain 1"/>
    <property type="match status" value="1"/>
</dbReference>
<dbReference type="PANTHER" id="PTHR13693">
    <property type="entry name" value="CLASS II AMINOTRANSFERASE/8-AMINO-7-OXONONANOATE SYNTHASE"/>
    <property type="match status" value="1"/>
</dbReference>
<keyword evidence="7" id="KW-0032">Aminotransferase</keyword>
<dbReference type="Pfam" id="PF00155">
    <property type="entry name" value="Aminotran_1_2"/>
    <property type="match status" value="1"/>
</dbReference>
<comment type="similarity">
    <text evidence="2">Belongs to the class-II pyridoxal-phosphate-dependent aminotransferase family. BioF subfamily.</text>
</comment>
<evidence type="ECO:0000313" key="8">
    <source>
        <dbReference type="Proteomes" id="UP000192927"/>
    </source>
</evidence>
<name>A0A1W5CV25_9LECA</name>
<feature type="domain" description="Aminotransferase class I/classII large" evidence="6">
    <location>
        <begin position="142"/>
        <end position="471"/>
    </location>
</feature>
<keyword evidence="4" id="KW-0663">Pyridoxal phosphate</keyword>
<accession>A0A1W5CV25</accession>
<dbReference type="GO" id="GO:0009102">
    <property type="term" value="P:biotin biosynthetic process"/>
    <property type="evidence" value="ECO:0007669"/>
    <property type="project" value="TreeGrafter"/>
</dbReference>